<dbReference type="InterPro" id="IPR002491">
    <property type="entry name" value="ABC_transptr_periplasmic_BD"/>
</dbReference>
<dbReference type="Pfam" id="PF01497">
    <property type="entry name" value="Peripla_BP_2"/>
    <property type="match status" value="1"/>
</dbReference>
<keyword evidence="4" id="KW-0408">Iron</keyword>
<evidence type="ECO:0000259" key="7">
    <source>
        <dbReference type="PROSITE" id="PS50983"/>
    </source>
</evidence>
<keyword evidence="5 6" id="KW-0732">Signal</keyword>
<dbReference type="Gene3D" id="3.40.50.1980">
    <property type="entry name" value="Nitrogenase molybdenum iron protein domain"/>
    <property type="match status" value="2"/>
</dbReference>
<keyword evidence="3" id="KW-0813">Transport</keyword>
<keyword evidence="4" id="KW-0406">Ion transport</keyword>
<sequence>MILMNKLIVAAAASIWAACAQAEMIEHSMGVTDVPDAPVRIVVLTNEGTEALLALGITPVGAATSWIGDPWYDHIADSMSETQPLGKETGINLELLAVLQPDLILANKQRHEEIYQQLSAIAPTVVSEKLRGDWRVNFELYARTLGLTDEGAEILADFDGRTASLAEALGDDLKQEISVIRFLPGHIRIYQRDSFSGFILNKVGFARPEIQAVDEFAMRVGKESIPDMDGDRIFHFTWEAGDGEGLAARDEALADPLWQTLSAVQSGNVTEVSDPIWNTAGGIIAANLMLDDIARLFDVSE</sequence>
<dbReference type="PANTHER" id="PTHR30532">
    <property type="entry name" value="IRON III DICITRATE-BINDING PERIPLASMIC PROTEIN"/>
    <property type="match status" value="1"/>
</dbReference>
<gene>
    <name evidence="8" type="ORF">HRQ87_19680</name>
</gene>
<dbReference type="CDD" id="cd01146">
    <property type="entry name" value="FhuD"/>
    <property type="match status" value="1"/>
</dbReference>
<dbReference type="InterPro" id="IPR051313">
    <property type="entry name" value="Bact_iron-sidero_bind"/>
</dbReference>
<evidence type="ECO:0000256" key="6">
    <source>
        <dbReference type="SAM" id="SignalP"/>
    </source>
</evidence>
<evidence type="ECO:0000256" key="5">
    <source>
        <dbReference type="ARBA" id="ARBA00022729"/>
    </source>
</evidence>
<dbReference type="PROSITE" id="PS50983">
    <property type="entry name" value="FE_B12_PBP"/>
    <property type="match status" value="1"/>
</dbReference>
<name>A0ABX2IVQ2_9RHOB</name>
<evidence type="ECO:0000256" key="3">
    <source>
        <dbReference type="ARBA" id="ARBA00022448"/>
    </source>
</evidence>
<evidence type="ECO:0000256" key="2">
    <source>
        <dbReference type="ARBA" id="ARBA00008814"/>
    </source>
</evidence>
<evidence type="ECO:0000256" key="1">
    <source>
        <dbReference type="ARBA" id="ARBA00004196"/>
    </source>
</evidence>
<keyword evidence="4" id="KW-0410">Iron transport</keyword>
<comment type="caution">
    <text evidence="8">The sequence shown here is derived from an EMBL/GenBank/DDBJ whole genome shotgun (WGS) entry which is preliminary data.</text>
</comment>
<proteinExistence type="inferred from homology"/>
<evidence type="ECO:0000256" key="4">
    <source>
        <dbReference type="ARBA" id="ARBA00022496"/>
    </source>
</evidence>
<reference evidence="8 9" key="1">
    <citation type="submission" date="2020-06" db="EMBL/GenBank/DDBJ databases">
        <title>Sulfitobacter algicola sp. nov., isolated from green algae.</title>
        <authorList>
            <person name="Wang C."/>
        </authorList>
    </citation>
    <scope>NUCLEOTIDE SEQUENCE [LARGE SCALE GENOMIC DNA]</scope>
    <source>
        <strain evidence="8 9">1151</strain>
    </source>
</reference>
<feature type="chain" id="PRO_5045264502" evidence="6">
    <location>
        <begin position="23"/>
        <end position="301"/>
    </location>
</feature>
<dbReference type="PANTHER" id="PTHR30532:SF21">
    <property type="entry name" value="SIDEROPHORE-BINDING LIPOPROTEIN YFIY-RELATED"/>
    <property type="match status" value="1"/>
</dbReference>
<evidence type="ECO:0000313" key="8">
    <source>
        <dbReference type="EMBL" id="NSX57004.1"/>
    </source>
</evidence>
<dbReference type="Proteomes" id="UP000777935">
    <property type="component" value="Unassembled WGS sequence"/>
</dbReference>
<keyword evidence="9" id="KW-1185">Reference proteome</keyword>
<organism evidence="8 9">
    <name type="scientific">Parasulfitobacter algicola</name>
    <dbReference type="NCBI Taxonomy" id="2614809"/>
    <lineage>
        <taxon>Bacteria</taxon>
        <taxon>Pseudomonadati</taxon>
        <taxon>Pseudomonadota</taxon>
        <taxon>Alphaproteobacteria</taxon>
        <taxon>Rhodobacterales</taxon>
        <taxon>Roseobacteraceae</taxon>
        <taxon>Parasulfitobacter</taxon>
    </lineage>
</organism>
<feature type="domain" description="Fe/B12 periplasmic-binding" evidence="7">
    <location>
        <begin position="40"/>
        <end position="301"/>
    </location>
</feature>
<dbReference type="EMBL" id="JABUFE010000030">
    <property type="protein sequence ID" value="NSX57004.1"/>
    <property type="molecule type" value="Genomic_DNA"/>
</dbReference>
<protein>
    <submittedName>
        <fullName evidence="8">Iron-siderophore ABC transporter substrate-binding protein</fullName>
    </submittedName>
</protein>
<evidence type="ECO:0000313" key="9">
    <source>
        <dbReference type="Proteomes" id="UP000777935"/>
    </source>
</evidence>
<accession>A0ABX2IVQ2</accession>
<dbReference type="SUPFAM" id="SSF53807">
    <property type="entry name" value="Helical backbone' metal receptor"/>
    <property type="match status" value="1"/>
</dbReference>
<comment type="similarity">
    <text evidence="2">Belongs to the bacterial solute-binding protein 8 family.</text>
</comment>
<feature type="signal peptide" evidence="6">
    <location>
        <begin position="1"/>
        <end position="22"/>
    </location>
</feature>
<dbReference type="PROSITE" id="PS51257">
    <property type="entry name" value="PROKAR_LIPOPROTEIN"/>
    <property type="match status" value="1"/>
</dbReference>
<comment type="subcellular location">
    <subcellularLocation>
        <location evidence="1">Cell envelope</location>
    </subcellularLocation>
</comment>